<dbReference type="PANTHER" id="PTHR33064:SF29">
    <property type="entry name" value="PEPTIDASE A2 DOMAIN-CONTAINING PROTEIN-RELATED"/>
    <property type="match status" value="1"/>
</dbReference>
<dbReference type="InterPro" id="IPR043128">
    <property type="entry name" value="Rev_trsase/Diguanyl_cyclase"/>
</dbReference>
<proteinExistence type="predicted"/>
<dbReference type="GO" id="GO:0071897">
    <property type="term" value="P:DNA biosynthetic process"/>
    <property type="evidence" value="ECO:0007669"/>
    <property type="project" value="UniProtKB-ARBA"/>
</dbReference>
<sequence length="124" mass="13986">MPFGLDDAPYFFSKLMAQVLQHCDNYAVPYLDDIAIHSDNGNDHLQHIGKVLENVKPCECRCAKNRTKYLGHIVGNGVWSPIEAKIMAVVNFPTPTTKTQIRAFLRSAGYYAHYVKNSPLLQPH</sequence>
<evidence type="ECO:0000313" key="3">
    <source>
        <dbReference type="Proteomes" id="UP000499080"/>
    </source>
</evidence>
<keyword evidence="3" id="KW-1185">Reference proteome</keyword>
<dbReference type="InterPro" id="IPR051320">
    <property type="entry name" value="Viral_Replic_Matur_Polypro"/>
</dbReference>
<organism evidence="2 3">
    <name type="scientific">Araneus ventricosus</name>
    <name type="common">Orbweaver spider</name>
    <name type="synonym">Epeira ventricosa</name>
    <dbReference type="NCBI Taxonomy" id="182803"/>
    <lineage>
        <taxon>Eukaryota</taxon>
        <taxon>Metazoa</taxon>
        <taxon>Ecdysozoa</taxon>
        <taxon>Arthropoda</taxon>
        <taxon>Chelicerata</taxon>
        <taxon>Arachnida</taxon>
        <taxon>Araneae</taxon>
        <taxon>Araneomorphae</taxon>
        <taxon>Entelegynae</taxon>
        <taxon>Araneoidea</taxon>
        <taxon>Araneidae</taxon>
        <taxon>Araneus</taxon>
    </lineage>
</organism>
<dbReference type="InterPro" id="IPR000477">
    <property type="entry name" value="RT_dom"/>
</dbReference>
<dbReference type="EMBL" id="BGPR01004374">
    <property type="protein sequence ID" value="GBM98957.1"/>
    <property type="molecule type" value="Genomic_DNA"/>
</dbReference>
<feature type="domain" description="Reverse transcriptase" evidence="1">
    <location>
        <begin position="1"/>
        <end position="69"/>
    </location>
</feature>
<dbReference type="OrthoDB" id="6432849at2759"/>
<reference evidence="2 3" key="1">
    <citation type="journal article" date="2019" name="Sci. Rep.">
        <title>Orb-weaving spider Araneus ventricosus genome elucidates the spidroin gene catalogue.</title>
        <authorList>
            <person name="Kono N."/>
            <person name="Nakamura H."/>
            <person name="Ohtoshi R."/>
            <person name="Moran D.A.P."/>
            <person name="Shinohara A."/>
            <person name="Yoshida Y."/>
            <person name="Fujiwara M."/>
            <person name="Mori M."/>
            <person name="Tomita M."/>
            <person name="Arakawa K."/>
        </authorList>
    </citation>
    <scope>NUCLEOTIDE SEQUENCE [LARGE SCALE GENOMIC DNA]</scope>
</reference>
<dbReference type="Pfam" id="PF00078">
    <property type="entry name" value="RVT_1"/>
    <property type="match status" value="1"/>
</dbReference>
<dbReference type="Proteomes" id="UP000499080">
    <property type="component" value="Unassembled WGS sequence"/>
</dbReference>
<evidence type="ECO:0000259" key="1">
    <source>
        <dbReference type="Pfam" id="PF00078"/>
    </source>
</evidence>
<evidence type="ECO:0000313" key="2">
    <source>
        <dbReference type="EMBL" id="GBM98957.1"/>
    </source>
</evidence>
<dbReference type="SUPFAM" id="SSF56672">
    <property type="entry name" value="DNA/RNA polymerases"/>
    <property type="match status" value="1"/>
</dbReference>
<dbReference type="Gene3D" id="3.30.70.270">
    <property type="match status" value="2"/>
</dbReference>
<accession>A0A4Y2K9J1</accession>
<protein>
    <recommendedName>
        <fullName evidence="1">Reverse transcriptase domain-containing protein</fullName>
    </recommendedName>
</protein>
<dbReference type="AlphaFoldDB" id="A0A4Y2K9J1"/>
<name>A0A4Y2K9J1_ARAVE</name>
<comment type="caution">
    <text evidence="2">The sequence shown here is derived from an EMBL/GenBank/DDBJ whole genome shotgun (WGS) entry which is preliminary data.</text>
</comment>
<dbReference type="InterPro" id="IPR043502">
    <property type="entry name" value="DNA/RNA_pol_sf"/>
</dbReference>
<gene>
    <name evidence="2" type="ORF">AVEN_149779_1</name>
</gene>
<dbReference type="PANTHER" id="PTHR33064">
    <property type="entry name" value="POL PROTEIN"/>
    <property type="match status" value="1"/>
</dbReference>